<organism evidence="1 2">
    <name type="scientific">Lunatimonas lonarensis</name>
    <dbReference type="NCBI Taxonomy" id="1232681"/>
    <lineage>
        <taxon>Bacteria</taxon>
        <taxon>Pseudomonadati</taxon>
        <taxon>Bacteroidota</taxon>
        <taxon>Cytophagia</taxon>
        <taxon>Cytophagales</taxon>
        <taxon>Cyclobacteriaceae</taxon>
    </lineage>
</organism>
<accession>R7ZNJ9</accession>
<dbReference type="Proteomes" id="UP000013909">
    <property type="component" value="Unassembled WGS sequence"/>
</dbReference>
<dbReference type="PATRIC" id="fig|1288963.3.peg.3886"/>
<dbReference type="EMBL" id="AQHR01000103">
    <property type="protein sequence ID" value="EON75633.1"/>
    <property type="molecule type" value="Genomic_DNA"/>
</dbReference>
<dbReference type="InterPro" id="IPR012337">
    <property type="entry name" value="RNaseH-like_sf"/>
</dbReference>
<evidence type="ECO:0000313" key="2">
    <source>
        <dbReference type="Proteomes" id="UP000013909"/>
    </source>
</evidence>
<dbReference type="STRING" id="1232681.ADIS_3894"/>
<protein>
    <recommendedName>
        <fullName evidence="3">Transposase IS4-like domain-containing protein</fullName>
    </recommendedName>
</protein>
<gene>
    <name evidence="1" type="ORF">ADIS_3894</name>
</gene>
<reference evidence="1 2" key="1">
    <citation type="submission" date="2013-02" db="EMBL/GenBank/DDBJ databases">
        <title>A novel strain isolated from Lonar lake, Maharashtra, India.</title>
        <authorList>
            <person name="Singh A."/>
        </authorList>
    </citation>
    <scope>NUCLEOTIDE SEQUENCE [LARGE SCALE GENOMIC DNA]</scope>
    <source>
        <strain evidence="1 2">AK24</strain>
    </source>
</reference>
<keyword evidence="2" id="KW-1185">Reference proteome</keyword>
<evidence type="ECO:0008006" key="3">
    <source>
        <dbReference type="Google" id="ProtNLM"/>
    </source>
</evidence>
<dbReference type="RefSeq" id="WP_010856021.1">
    <property type="nucleotide sequence ID" value="NZ_AQHR01000103.1"/>
</dbReference>
<proteinExistence type="predicted"/>
<comment type="caution">
    <text evidence="1">The sequence shown here is derived from an EMBL/GenBank/DDBJ whole genome shotgun (WGS) entry which is preliminary data.</text>
</comment>
<name>R7ZNJ9_9BACT</name>
<dbReference type="OrthoDB" id="681288at2"/>
<dbReference type="AlphaFoldDB" id="R7ZNJ9"/>
<evidence type="ECO:0000313" key="1">
    <source>
        <dbReference type="EMBL" id="EON75633.1"/>
    </source>
</evidence>
<dbReference type="SUPFAM" id="SSF53098">
    <property type="entry name" value="Ribonuclease H-like"/>
    <property type="match status" value="1"/>
</dbReference>
<sequence length="392" mass="44416">MADLRDNRGKTYRLNEAILSAVMMFLLREGSRNSYNRDREEPVFSRNIRRLLGIRLTHGDTFNDVLVRVDPEDLQRLKASLVRVLVARKVFHSHRRDGKHAVAVDATGTHSLDGDYSGSCLSRTSKNGVVSYSHAVLEAKLVAPNGFAVSLASVWLENNAEGHHDKQDCELAAFKRLSVRLKELYPRLPMLILADALYANAPVMEICRASGWDFMLVVKEGVLRDLGEEILLRPDRVRTARPGGSLSYLGDLEYAGYPLSWIGVEEAGGRFSWITNIPVADPVRAGELAMTGRLRWKIENEGFNTQKNLGYNLEHSYSRKDYNALKNYYQCLQIAHMVEQLTLLEKKVKKLTAGSVSILKIFERIRNMLVYTDIDPRPVEKLLGKKVQVRFD</sequence>